<protein>
    <submittedName>
        <fullName evidence="1">Uncharacterized protein</fullName>
    </submittedName>
</protein>
<keyword evidence="2" id="KW-1185">Reference proteome</keyword>
<organism evidence="1 2">
    <name type="scientific">Cichorium intybus</name>
    <name type="common">Chicory</name>
    <dbReference type="NCBI Taxonomy" id="13427"/>
    <lineage>
        <taxon>Eukaryota</taxon>
        <taxon>Viridiplantae</taxon>
        <taxon>Streptophyta</taxon>
        <taxon>Embryophyta</taxon>
        <taxon>Tracheophyta</taxon>
        <taxon>Spermatophyta</taxon>
        <taxon>Magnoliopsida</taxon>
        <taxon>eudicotyledons</taxon>
        <taxon>Gunneridae</taxon>
        <taxon>Pentapetalae</taxon>
        <taxon>asterids</taxon>
        <taxon>campanulids</taxon>
        <taxon>Asterales</taxon>
        <taxon>Asteraceae</taxon>
        <taxon>Cichorioideae</taxon>
        <taxon>Cichorieae</taxon>
        <taxon>Cichoriinae</taxon>
        <taxon>Cichorium</taxon>
    </lineage>
</organism>
<evidence type="ECO:0000313" key="2">
    <source>
        <dbReference type="Proteomes" id="UP001055811"/>
    </source>
</evidence>
<dbReference type="EMBL" id="CM042012">
    <property type="protein sequence ID" value="KAI3753501.1"/>
    <property type="molecule type" value="Genomic_DNA"/>
</dbReference>
<reference evidence="1 2" key="2">
    <citation type="journal article" date="2022" name="Mol. Ecol. Resour.">
        <title>The genomes of chicory, endive, great burdock and yacon provide insights into Asteraceae paleo-polyploidization history and plant inulin production.</title>
        <authorList>
            <person name="Fan W."/>
            <person name="Wang S."/>
            <person name="Wang H."/>
            <person name="Wang A."/>
            <person name="Jiang F."/>
            <person name="Liu H."/>
            <person name="Zhao H."/>
            <person name="Xu D."/>
            <person name="Zhang Y."/>
        </authorList>
    </citation>
    <scope>NUCLEOTIDE SEQUENCE [LARGE SCALE GENOMIC DNA]</scope>
    <source>
        <strain evidence="2">cv. Punajuju</strain>
        <tissue evidence="1">Leaves</tissue>
    </source>
</reference>
<reference evidence="2" key="1">
    <citation type="journal article" date="2022" name="Mol. Ecol. Resour.">
        <title>The genomes of chicory, endive, great burdock and yacon provide insights into Asteraceae palaeo-polyploidization history and plant inulin production.</title>
        <authorList>
            <person name="Fan W."/>
            <person name="Wang S."/>
            <person name="Wang H."/>
            <person name="Wang A."/>
            <person name="Jiang F."/>
            <person name="Liu H."/>
            <person name="Zhao H."/>
            <person name="Xu D."/>
            <person name="Zhang Y."/>
        </authorList>
    </citation>
    <scope>NUCLEOTIDE SEQUENCE [LARGE SCALE GENOMIC DNA]</scope>
    <source>
        <strain evidence="2">cv. Punajuju</strain>
    </source>
</reference>
<gene>
    <name evidence="1" type="ORF">L2E82_25555</name>
</gene>
<sequence>MTNLFFRLPFCFISSMNVPEFTTTIGEKGAILEEEMTVGEGGSHSPKCLYIVYHRYQTEERTEVHGEVNSAAALDASEVNLVLSLNGANEMVERQKATASPPPASPVKHLPDESVSELKQAECRSSLTSMPSVIPCPARNSFSDRKLVNNGMKEFVINSETVVFGDVESRMYVLSIIFGSYQSCNKSSSCWCERFQCGSNGRELAQLFEFWRLAVRWIFGW</sequence>
<name>A0ACB9E456_CICIN</name>
<evidence type="ECO:0000313" key="1">
    <source>
        <dbReference type="EMBL" id="KAI3753501.1"/>
    </source>
</evidence>
<dbReference type="Proteomes" id="UP001055811">
    <property type="component" value="Linkage Group LG04"/>
</dbReference>
<comment type="caution">
    <text evidence="1">The sequence shown here is derived from an EMBL/GenBank/DDBJ whole genome shotgun (WGS) entry which is preliminary data.</text>
</comment>
<accession>A0ACB9E456</accession>
<proteinExistence type="predicted"/>